<dbReference type="Pfam" id="PF05489">
    <property type="entry name" value="Phage_tail_X"/>
    <property type="match status" value="1"/>
</dbReference>
<dbReference type="InterPro" id="IPR008861">
    <property type="entry name" value="GpX-like"/>
</dbReference>
<evidence type="ECO:0000313" key="1">
    <source>
        <dbReference type="EMBL" id="MBD8890887.1"/>
    </source>
</evidence>
<reference evidence="1 2" key="2">
    <citation type="journal article" date="2021" name="Int. J. Syst. Evol. Microbiol.">
        <title>Roseibium litorale sp. nov., isolated from a tidal flat sediment and proposal for the reclassification of Labrenzia polysiphoniae as Roseibium polysiphoniae comb. nov.</title>
        <authorList>
            <person name="Liu Y."/>
            <person name="Pei T."/>
            <person name="Du J."/>
            <person name="Chao M."/>
            <person name="Deng M.R."/>
            <person name="Zhu H."/>
        </authorList>
    </citation>
    <scope>NUCLEOTIDE SEQUENCE [LARGE SCALE GENOMIC DNA]</scope>
    <source>
        <strain evidence="1 2">4C16A</strain>
    </source>
</reference>
<evidence type="ECO:0000313" key="2">
    <source>
        <dbReference type="Proteomes" id="UP000632063"/>
    </source>
</evidence>
<organism evidence="1 2">
    <name type="scientific">Roseibium litorale</name>
    <dbReference type="NCBI Taxonomy" id="2803841"/>
    <lineage>
        <taxon>Bacteria</taxon>
        <taxon>Pseudomonadati</taxon>
        <taxon>Pseudomonadota</taxon>
        <taxon>Alphaproteobacteria</taxon>
        <taxon>Hyphomicrobiales</taxon>
        <taxon>Stappiaceae</taxon>
        <taxon>Roseibium</taxon>
    </lineage>
</organism>
<dbReference type="EMBL" id="JACYXI010000002">
    <property type="protein sequence ID" value="MBD8890887.1"/>
    <property type="molecule type" value="Genomic_DNA"/>
</dbReference>
<keyword evidence="2" id="KW-1185">Reference proteome</keyword>
<protein>
    <submittedName>
        <fullName evidence="1">Tail protein X</fullName>
    </submittedName>
</protein>
<dbReference type="RefSeq" id="WP_192147029.1">
    <property type="nucleotide sequence ID" value="NZ_JACYXI010000002.1"/>
</dbReference>
<accession>A0ABR9CJ74</accession>
<reference evidence="2" key="1">
    <citation type="submission" date="2020-09" db="EMBL/GenBank/DDBJ databases">
        <title>The genome sequence of strain Labrenzia suaedae 4C16A.</title>
        <authorList>
            <person name="Liu Y."/>
        </authorList>
    </citation>
    <scope>NUCLEOTIDE SEQUENCE [LARGE SCALE GENOMIC DNA]</scope>
    <source>
        <strain evidence="2">4C16A</strain>
    </source>
</reference>
<gene>
    <name evidence="1" type="ORF">IG616_04975</name>
</gene>
<proteinExistence type="predicted"/>
<sequence length="76" mass="8110">MAVLTSLEGETIEQVVFRHYGRQDAVLLRRVLDAPANKALSASGPFLPIGTSVTMPEVEEETTVPGAISAAVSLWD</sequence>
<comment type="caution">
    <text evidence="1">The sequence shown here is derived from an EMBL/GenBank/DDBJ whole genome shotgun (WGS) entry which is preliminary data.</text>
</comment>
<name>A0ABR9CJ74_9HYPH</name>
<dbReference type="Proteomes" id="UP000632063">
    <property type="component" value="Unassembled WGS sequence"/>
</dbReference>